<dbReference type="InterPro" id="IPR013783">
    <property type="entry name" value="Ig-like_fold"/>
</dbReference>
<dbReference type="InterPro" id="IPR032879">
    <property type="entry name" value="FixG_C"/>
</dbReference>
<dbReference type="InterPro" id="IPR051684">
    <property type="entry name" value="Electron_Trans/Redox"/>
</dbReference>
<evidence type="ECO:0000313" key="10">
    <source>
        <dbReference type="Proteomes" id="UP000000852"/>
    </source>
</evidence>
<proteinExistence type="predicted"/>
<dbReference type="GO" id="GO:0051539">
    <property type="term" value="F:4 iron, 4 sulfur cluster binding"/>
    <property type="evidence" value="ECO:0007669"/>
    <property type="project" value="UniProtKB-KW"/>
</dbReference>
<keyword evidence="3" id="KW-0479">Metal-binding</keyword>
<dbReference type="Gene3D" id="2.60.40.10">
    <property type="entry name" value="Immunoglobulins"/>
    <property type="match status" value="1"/>
</dbReference>
<dbReference type="InterPro" id="IPR017900">
    <property type="entry name" value="4Fe4S_Fe_S_CS"/>
</dbReference>
<keyword evidence="4" id="KW-0249">Electron transport</keyword>
<dbReference type="KEGG" id="phe:Phep_2487"/>
<evidence type="ECO:0000259" key="8">
    <source>
        <dbReference type="PROSITE" id="PS51379"/>
    </source>
</evidence>
<dbReference type="Pfam" id="PF12801">
    <property type="entry name" value="Fer4_5"/>
    <property type="match status" value="1"/>
</dbReference>
<dbReference type="eggNOG" id="COG0348">
    <property type="taxonomic scope" value="Bacteria"/>
</dbReference>
<evidence type="ECO:0000256" key="3">
    <source>
        <dbReference type="ARBA" id="ARBA00022723"/>
    </source>
</evidence>
<feature type="transmembrane region" description="Helical" evidence="7">
    <location>
        <begin position="160"/>
        <end position="178"/>
    </location>
</feature>
<dbReference type="Pfam" id="PF11614">
    <property type="entry name" value="FixG_C"/>
    <property type="match status" value="1"/>
</dbReference>
<feature type="transmembrane region" description="Helical" evidence="7">
    <location>
        <begin position="332"/>
        <end position="351"/>
    </location>
</feature>
<feature type="transmembrane region" description="Helical" evidence="7">
    <location>
        <begin position="37"/>
        <end position="55"/>
    </location>
</feature>
<protein>
    <submittedName>
        <fullName evidence="9">Cytochrome c oxidase accessory protein CcoG</fullName>
    </submittedName>
</protein>
<dbReference type="PANTHER" id="PTHR30176">
    <property type="entry name" value="FERREDOXIN-TYPE PROTEIN NAPH"/>
    <property type="match status" value="1"/>
</dbReference>
<evidence type="ECO:0000256" key="1">
    <source>
        <dbReference type="ARBA" id="ARBA00022448"/>
    </source>
</evidence>
<evidence type="ECO:0000256" key="5">
    <source>
        <dbReference type="ARBA" id="ARBA00023004"/>
    </source>
</evidence>
<dbReference type="Proteomes" id="UP000000852">
    <property type="component" value="Chromosome"/>
</dbReference>
<keyword evidence="10" id="KW-1185">Reference proteome</keyword>
<keyword evidence="2" id="KW-0004">4Fe-4S</keyword>
<dbReference type="HOGENOM" id="CLU_032118_2_0_10"/>
<feature type="domain" description="4Fe-4S ferredoxin-type" evidence="8">
    <location>
        <begin position="254"/>
        <end position="283"/>
    </location>
</feature>
<keyword evidence="1" id="KW-0813">Transport</keyword>
<keyword evidence="5" id="KW-0408">Iron</keyword>
<accession>C6XZJ5</accession>
<dbReference type="AlphaFoldDB" id="C6XZJ5"/>
<organism evidence="9 10">
    <name type="scientific">Pedobacter heparinus (strain ATCC 13125 / DSM 2366 / CIP 104194 / JCM 7457 / NBRC 12017 / NCIMB 9290 / NRRL B-14731 / HIM 762-3)</name>
    <dbReference type="NCBI Taxonomy" id="485917"/>
    <lineage>
        <taxon>Bacteria</taxon>
        <taxon>Pseudomonadati</taxon>
        <taxon>Bacteroidota</taxon>
        <taxon>Sphingobacteriia</taxon>
        <taxon>Sphingobacteriales</taxon>
        <taxon>Sphingobacteriaceae</taxon>
        <taxon>Pedobacter</taxon>
    </lineage>
</organism>
<keyword evidence="7" id="KW-1133">Transmembrane helix</keyword>
<dbReference type="PROSITE" id="PS00198">
    <property type="entry name" value="4FE4S_FER_1"/>
    <property type="match status" value="1"/>
</dbReference>
<dbReference type="STRING" id="485917.Phep_2487"/>
<dbReference type="NCBIfam" id="TIGR02745">
    <property type="entry name" value="ccoG_rdxA_fixG"/>
    <property type="match status" value="1"/>
</dbReference>
<dbReference type="InterPro" id="IPR017896">
    <property type="entry name" value="4Fe4S_Fe-S-bd"/>
</dbReference>
<evidence type="ECO:0000256" key="6">
    <source>
        <dbReference type="ARBA" id="ARBA00023014"/>
    </source>
</evidence>
<dbReference type="GO" id="GO:0046872">
    <property type="term" value="F:metal ion binding"/>
    <property type="evidence" value="ECO:0007669"/>
    <property type="project" value="UniProtKB-KW"/>
</dbReference>
<dbReference type="InterPro" id="IPR014116">
    <property type="entry name" value="Cyt_c_oxidase_cbb3_FixG"/>
</dbReference>
<keyword evidence="6" id="KW-0411">Iron-sulfur</keyword>
<feature type="transmembrane region" description="Helical" evidence="7">
    <location>
        <begin position="86"/>
        <end position="110"/>
    </location>
</feature>
<dbReference type="RefSeq" id="WP_015808303.1">
    <property type="nucleotide sequence ID" value="NC_013061.1"/>
</dbReference>
<evidence type="ECO:0000256" key="7">
    <source>
        <dbReference type="SAM" id="Phobius"/>
    </source>
</evidence>
<feature type="transmembrane region" description="Helical" evidence="7">
    <location>
        <begin position="190"/>
        <end position="211"/>
    </location>
</feature>
<dbReference type="Gene3D" id="3.30.70.20">
    <property type="match status" value="1"/>
</dbReference>
<name>C6XZJ5_PEDHD</name>
<evidence type="ECO:0000256" key="2">
    <source>
        <dbReference type="ARBA" id="ARBA00022485"/>
    </source>
</evidence>
<dbReference type="SUPFAM" id="SSF54862">
    <property type="entry name" value="4Fe-4S ferredoxins"/>
    <property type="match status" value="1"/>
</dbReference>
<dbReference type="PANTHER" id="PTHR30176:SF3">
    <property type="entry name" value="FERREDOXIN-TYPE PROTEIN NAPH"/>
    <property type="match status" value="1"/>
</dbReference>
<dbReference type="OrthoDB" id="9811700at2"/>
<dbReference type="GO" id="GO:0005886">
    <property type="term" value="C:plasma membrane"/>
    <property type="evidence" value="ECO:0007669"/>
    <property type="project" value="TreeGrafter"/>
</dbReference>
<sequence length="466" mass="53537">MSQAPSHFRDQISTLTDDGKKRKWIYPRVVKGKLYQYRSWLSYFFLALLFAAPFLKLNGEQLVLLNVLERKFVFFGVVFWPHDFYLFVLALLTFMVFIVVFTVVFGRVFCGWACPQTIFLEMVFRKIEIWIEGDQLKRKKLDDDPLTREKLFKKALKHSIYLCISFFIANIFLAYLIGSAALIKIMTEPVALHLSGFISICVFTLVFYLVFSKMRELVCTVACPYGRLQGVLLDNQSIIVAYDDLRGEPRAKRVKEQENQNGDCIDCKLCVDVCPTGIDIRNGTQMECVNCTACIDACDMVMEKIGRPARLIGFKSEEEIRSKKPFQVNRRIYAYAVVLFILTGVLSYLLVTRSAVKTTILRAGGTLYQLRDKDKTVSNLYNAELINKTNTTIRFNLLADRPGAKIQYIQQQDSIVYGGVVKLTFFVILPQKEIDQYKSEMVFKLVSEDGKVLDRFETTFIAPPNN</sequence>
<dbReference type="Pfam" id="PF13746">
    <property type="entry name" value="Fer4_18"/>
    <property type="match status" value="1"/>
</dbReference>
<evidence type="ECO:0000256" key="4">
    <source>
        <dbReference type="ARBA" id="ARBA00022982"/>
    </source>
</evidence>
<reference evidence="9 10" key="1">
    <citation type="journal article" date="2009" name="Stand. Genomic Sci.">
        <title>Complete genome sequence of Pedobacter heparinus type strain (HIM 762-3).</title>
        <authorList>
            <person name="Han C."/>
            <person name="Spring S."/>
            <person name="Lapidus A."/>
            <person name="Del Rio T.G."/>
            <person name="Tice H."/>
            <person name="Copeland A."/>
            <person name="Cheng J.F."/>
            <person name="Lucas S."/>
            <person name="Chen F."/>
            <person name="Nolan M."/>
            <person name="Bruce D."/>
            <person name="Goodwin L."/>
            <person name="Pitluck S."/>
            <person name="Ivanova N."/>
            <person name="Mavromatis K."/>
            <person name="Mikhailova N."/>
            <person name="Pati A."/>
            <person name="Chen A."/>
            <person name="Palaniappan K."/>
            <person name="Land M."/>
            <person name="Hauser L."/>
            <person name="Chang Y.J."/>
            <person name="Jeffries C.C."/>
            <person name="Saunders E."/>
            <person name="Chertkov O."/>
            <person name="Brettin T."/>
            <person name="Goker M."/>
            <person name="Rohde M."/>
            <person name="Bristow J."/>
            <person name="Eisen J.A."/>
            <person name="Markowitz V."/>
            <person name="Hugenholtz P."/>
            <person name="Kyrpides N.C."/>
            <person name="Klenk H.P."/>
            <person name="Detter J.C."/>
        </authorList>
    </citation>
    <scope>NUCLEOTIDE SEQUENCE [LARGE SCALE GENOMIC DNA]</scope>
    <source>
        <strain evidence="10">ATCC 13125 / DSM 2366 / CIP 104194 / JCM 7457 / NBRC 12017 / NCIMB 9290 / NRRL B-14731 / HIM 762-3</strain>
    </source>
</reference>
<dbReference type="EMBL" id="CP001681">
    <property type="protein sequence ID" value="ACU04691.1"/>
    <property type="molecule type" value="Genomic_DNA"/>
</dbReference>
<dbReference type="PROSITE" id="PS51379">
    <property type="entry name" value="4FE4S_FER_2"/>
    <property type="match status" value="1"/>
</dbReference>
<gene>
    <name evidence="9" type="ordered locus">Phep_2487</name>
</gene>
<keyword evidence="7" id="KW-0812">Transmembrane</keyword>
<keyword evidence="7" id="KW-0472">Membrane</keyword>
<evidence type="ECO:0000313" key="9">
    <source>
        <dbReference type="EMBL" id="ACU04691.1"/>
    </source>
</evidence>